<sequence>MPKTQIPRSRKTRSTRPKRKLHKFEELANKASKLPLEELQDIFNEYLPAPSTTEGIEQEAKRTWSFIGGSTLKSTPELKDKVWALFEDNMRDMYIAADDPDIPWDPTEKRKELYHKNARFVLVQKDSTLEAFCSFRFEAEENIDGEMQFLMYIYEIQVAQGCRGTGLCRRILTALEGMCAELDVQVMMLTCFKCNTKALPVYVRLGFQEVEGDSETAQEFCKPVARSE</sequence>
<evidence type="ECO:0000256" key="1">
    <source>
        <dbReference type="ARBA" id="ARBA00004123"/>
    </source>
</evidence>
<gene>
    <name evidence="13" type="ORF">RSOLAG1IB_00766</name>
</gene>
<evidence type="ECO:0000256" key="3">
    <source>
        <dbReference type="ARBA" id="ARBA00008870"/>
    </source>
</evidence>
<dbReference type="GO" id="GO:0010485">
    <property type="term" value="F:histone H4 acetyltransferase activity"/>
    <property type="evidence" value="ECO:0007669"/>
    <property type="project" value="InterPro"/>
</dbReference>
<proteinExistence type="inferred from homology"/>
<comment type="catalytic activity">
    <reaction evidence="11">
        <text>N-terminal L-seryl-[histone H4] + acetyl-CoA = N-terminal N(alpha)-acetyl-L-seryl-[histone H4] + CoA + H(+)</text>
        <dbReference type="Rhea" id="RHEA:50596"/>
        <dbReference type="Rhea" id="RHEA-COMP:12740"/>
        <dbReference type="Rhea" id="RHEA-COMP:12743"/>
        <dbReference type="ChEBI" id="CHEBI:15378"/>
        <dbReference type="ChEBI" id="CHEBI:57287"/>
        <dbReference type="ChEBI" id="CHEBI:57288"/>
        <dbReference type="ChEBI" id="CHEBI:64738"/>
        <dbReference type="ChEBI" id="CHEBI:83690"/>
        <dbReference type="EC" id="2.3.1.257"/>
    </reaction>
</comment>
<dbReference type="SUPFAM" id="SSF55729">
    <property type="entry name" value="Acyl-CoA N-acyltransferases (Nat)"/>
    <property type="match status" value="1"/>
</dbReference>
<dbReference type="PANTHER" id="PTHR20531:SF1">
    <property type="entry name" value="N-ALPHA-ACETYLTRANSFERASE 40"/>
    <property type="match status" value="1"/>
</dbReference>
<dbReference type="GO" id="GO:0043998">
    <property type="term" value="F:histone H2A acetyltransferase activity"/>
    <property type="evidence" value="ECO:0007669"/>
    <property type="project" value="InterPro"/>
</dbReference>
<dbReference type="EC" id="2.3.1.257" evidence="4"/>
<dbReference type="GO" id="GO:0005634">
    <property type="term" value="C:nucleus"/>
    <property type="evidence" value="ECO:0007669"/>
    <property type="project" value="UniProtKB-SubCell"/>
</dbReference>
<keyword evidence="9" id="KW-0012">Acyltransferase</keyword>
<evidence type="ECO:0000256" key="4">
    <source>
        <dbReference type="ARBA" id="ARBA00012950"/>
    </source>
</evidence>
<comment type="catalytic activity">
    <reaction evidence="10">
        <text>N-terminal L-seryl-[histone H2A] + acetyl-CoA = N-terminal N(alpha)-acetyl-L-seryl-[histone H2A] + CoA + H(+)</text>
        <dbReference type="Rhea" id="RHEA:50600"/>
        <dbReference type="Rhea" id="RHEA-COMP:12742"/>
        <dbReference type="Rhea" id="RHEA-COMP:12744"/>
        <dbReference type="ChEBI" id="CHEBI:15378"/>
        <dbReference type="ChEBI" id="CHEBI:57287"/>
        <dbReference type="ChEBI" id="CHEBI:57288"/>
        <dbReference type="ChEBI" id="CHEBI:64738"/>
        <dbReference type="ChEBI" id="CHEBI:83690"/>
        <dbReference type="EC" id="2.3.1.257"/>
    </reaction>
</comment>
<keyword evidence="6" id="KW-0963">Cytoplasm</keyword>
<evidence type="ECO:0000256" key="6">
    <source>
        <dbReference type="ARBA" id="ARBA00022490"/>
    </source>
</evidence>
<evidence type="ECO:0000259" key="12">
    <source>
        <dbReference type="PROSITE" id="PS51186"/>
    </source>
</evidence>
<comment type="similarity">
    <text evidence="3">Belongs to the acetyltransferase family. NAA40 subfamily.</text>
</comment>
<evidence type="ECO:0000256" key="2">
    <source>
        <dbReference type="ARBA" id="ARBA00004496"/>
    </source>
</evidence>
<evidence type="ECO:0000313" key="14">
    <source>
        <dbReference type="Proteomes" id="UP000059188"/>
    </source>
</evidence>
<organism evidence="13 14">
    <name type="scientific">Thanatephorus cucumeris (strain AG1-IB / isolate 7/3/14)</name>
    <name type="common">Lettuce bottom rot fungus</name>
    <name type="synonym">Rhizoctonia solani</name>
    <dbReference type="NCBI Taxonomy" id="1108050"/>
    <lineage>
        <taxon>Eukaryota</taxon>
        <taxon>Fungi</taxon>
        <taxon>Dikarya</taxon>
        <taxon>Basidiomycota</taxon>
        <taxon>Agaricomycotina</taxon>
        <taxon>Agaricomycetes</taxon>
        <taxon>Cantharellales</taxon>
        <taxon>Ceratobasidiaceae</taxon>
        <taxon>Rhizoctonia</taxon>
        <taxon>Rhizoctonia solani AG-1</taxon>
    </lineage>
</organism>
<evidence type="ECO:0000256" key="8">
    <source>
        <dbReference type="ARBA" id="ARBA00023242"/>
    </source>
</evidence>
<evidence type="ECO:0000256" key="10">
    <source>
        <dbReference type="ARBA" id="ARBA00047821"/>
    </source>
</evidence>
<dbReference type="GO" id="GO:1990189">
    <property type="term" value="F:protein N-terminal-serine acetyltransferase activity"/>
    <property type="evidence" value="ECO:0007669"/>
    <property type="project" value="UniProtKB-EC"/>
</dbReference>
<accession>A0A0B7F7L7</accession>
<keyword evidence="14" id="KW-1185">Reference proteome</keyword>
<dbReference type="GO" id="GO:0005737">
    <property type="term" value="C:cytoplasm"/>
    <property type="evidence" value="ECO:0007669"/>
    <property type="project" value="UniProtKB-SubCell"/>
</dbReference>
<protein>
    <recommendedName>
        <fullName evidence="5">N-alpha-acetyltransferase 40</fullName>
        <ecNumber evidence="4">2.3.1.257</ecNumber>
    </recommendedName>
</protein>
<comment type="subcellular location">
    <subcellularLocation>
        <location evidence="2">Cytoplasm</location>
    </subcellularLocation>
    <subcellularLocation>
        <location evidence="1">Nucleus</location>
    </subcellularLocation>
</comment>
<dbReference type="InterPro" id="IPR039949">
    <property type="entry name" value="NAA40"/>
</dbReference>
<dbReference type="AlphaFoldDB" id="A0A0B7F7L7"/>
<evidence type="ECO:0000256" key="11">
    <source>
        <dbReference type="ARBA" id="ARBA00049524"/>
    </source>
</evidence>
<feature type="domain" description="N-acetyltransferase" evidence="12">
    <location>
        <begin position="80"/>
        <end position="225"/>
    </location>
</feature>
<dbReference type="PROSITE" id="PS51186">
    <property type="entry name" value="GNAT"/>
    <property type="match status" value="1"/>
</dbReference>
<dbReference type="InterPro" id="IPR000182">
    <property type="entry name" value="GNAT_dom"/>
</dbReference>
<dbReference type="Proteomes" id="UP000059188">
    <property type="component" value="Unassembled WGS sequence"/>
</dbReference>
<keyword evidence="7" id="KW-0808">Transferase</keyword>
<dbReference type="OrthoDB" id="424551at2759"/>
<keyword evidence="8" id="KW-0539">Nucleus</keyword>
<evidence type="ECO:0000256" key="9">
    <source>
        <dbReference type="ARBA" id="ARBA00023315"/>
    </source>
</evidence>
<reference evidence="13 14" key="1">
    <citation type="submission" date="2014-11" db="EMBL/GenBank/DDBJ databases">
        <authorList>
            <person name="Wibberg Daniel"/>
        </authorList>
    </citation>
    <scope>NUCLEOTIDE SEQUENCE [LARGE SCALE GENOMIC DNA]</scope>
    <source>
        <strain evidence="13">Rhizoctonia solani AG1-IB 7/3/14</strain>
    </source>
</reference>
<dbReference type="PANTHER" id="PTHR20531">
    <property type="entry name" value="N-ALPHA-ACETYLTRANSFERASE 40"/>
    <property type="match status" value="1"/>
</dbReference>
<dbReference type="STRING" id="1108050.A0A0B7F7L7"/>
<dbReference type="EMBL" id="LN679100">
    <property type="protein sequence ID" value="CEL52227.1"/>
    <property type="molecule type" value="Genomic_DNA"/>
</dbReference>
<evidence type="ECO:0000313" key="13">
    <source>
        <dbReference type="EMBL" id="CEL52227.1"/>
    </source>
</evidence>
<dbReference type="Gene3D" id="3.40.630.30">
    <property type="match status" value="1"/>
</dbReference>
<evidence type="ECO:0000256" key="7">
    <source>
        <dbReference type="ARBA" id="ARBA00022679"/>
    </source>
</evidence>
<evidence type="ECO:0000256" key="5">
    <source>
        <dbReference type="ARBA" id="ARBA00015043"/>
    </source>
</evidence>
<dbReference type="InterPro" id="IPR016181">
    <property type="entry name" value="Acyl_CoA_acyltransferase"/>
</dbReference>
<name>A0A0B7F7L7_THACB</name>
<dbReference type="Pfam" id="PF00583">
    <property type="entry name" value="Acetyltransf_1"/>
    <property type="match status" value="1"/>
</dbReference>